<comment type="caution">
    <text evidence="1">The sequence shown here is derived from an EMBL/GenBank/DDBJ whole genome shotgun (WGS) entry which is preliminary data.</text>
</comment>
<evidence type="ECO:0000313" key="2">
    <source>
        <dbReference type="Proteomes" id="UP000216035"/>
    </source>
</evidence>
<gene>
    <name evidence="1" type="ORF">CHX27_04155</name>
</gene>
<dbReference type="EMBL" id="NOXX01000159">
    <property type="protein sequence ID" value="OYQ46780.1"/>
    <property type="molecule type" value="Genomic_DNA"/>
</dbReference>
<dbReference type="AlphaFoldDB" id="A0A256A139"/>
<evidence type="ECO:0000313" key="1">
    <source>
        <dbReference type="EMBL" id="OYQ46780.1"/>
    </source>
</evidence>
<name>A0A256A139_9FLAO</name>
<dbReference type="RefSeq" id="WP_094485505.1">
    <property type="nucleotide sequence ID" value="NZ_NOXX01000159.1"/>
</dbReference>
<dbReference type="Proteomes" id="UP000216035">
    <property type="component" value="Unassembled WGS sequence"/>
</dbReference>
<accession>A0A256A139</accession>
<proteinExistence type="predicted"/>
<protein>
    <submittedName>
        <fullName evidence="1">Uncharacterized protein</fullName>
    </submittedName>
</protein>
<keyword evidence="2" id="KW-1185">Reference proteome</keyword>
<organism evidence="1 2">
    <name type="scientific">Flavobacterium aurantiibacter</name>
    <dbReference type="NCBI Taxonomy" id="2023067"/>
    <lineage>
        <taxon>Bacteria</taxon>
        <taxon>Pseudomonadati</taxon>
        <taxon>Bacteroidota</taxon>
        <taxon>Flavobacteriia</taxon>
        <taxon>Flavobacteriales</taxon>
        <taxon>Flavobacteriaceae</taxon>
        <taxon>Flavobacterium</taxon>
    </lineage>
</organism>
<sequence>MKKLIYLFLLLTCTVFGQQKQFQMIHKETGKVESYTDGTRVKMRTVSGQKYVGVLSFTEDDKIKIDDNIFALDQIGAIKMQPKKFETLKKVLLISGLVIVGTGIILATAGSEAAFLVIAGGTGVTIGAGILEGVNRNHISRRYDFKISTQ</sequence>
<reference evidence="1 2" key="1">
    <citation type="submission" date="2017-07" db="EMBL/GenBank/DDBJ databases">
        <title>Flavobacterium cyanobacteriorum sp. nov., isolated from cyanobacterial aggregates in a eutrophic lake.</title>
        <authorList>
            <person name="Cai H."/>
        </authorList>
    </citation>
    <scope>NUCLEOTIDE SEQUENCE [LARGE SCALE GENOMIC DNA]</scope>
    <source>
        <strain evidence="1 2">TH167</strain>
    </source>
</reference>